<keyword evidence="3" id="KW-1185">Reference proteome</keyword>
<keyword evidence="1" id="KW-0472">Membrane</keyword>
<organism evidence="2 3">
    <name type="scientific">Clostridium yunnanense</name>
    <dbReference type="NCBI Taxonomy" id="2800325"/>
    <lineage>
        <taxon>Bacteria</taxon>
        <taxon>Bacillati</taxon>
        <taxon>Bacillota</taxon>
        <taxon>Clostridia</taxon>
        <taxon>Eubacteriales</taxon>
        <taxon>Clostridiaceae</taxon>
        <taxon>Clostridium</taxon>
    </lineage>
</organism>
<dbReference type="EMBL" id="JAENHN010000010">
    <property type="protein sequence ID" value="MBK1809745.1"/>
    <property type="molecule type" value="Genomic_DNA"/>
</dbReference>
<dbReference type="Proteomes" id="UP000596739">
    <property type="component" value="Unassembled WGS sequence"/>
</dbReference>
<feature type="transmembrane region" description="Helical" evidence="1">
    <location>
        <begin position="124"/>
        <end position="144"/>
    </location>
</feature>
<feature type="transmembrane region" description="Helical" evidence="1">
    <location>
        <begin position="6"/>
        <end position="27"/>
    </location>
</feature>
<feature type="transmembrane region" description="Helical" evidence="1">
    <location>
        <begin position="85"/>
        <end position="104"/>
    </location>
</feature>
<accession>A0ABS1EK65</accession>
<comment type="caution">
    <text evidence="2">The sequence shown here is derived from an EMBL/GenBank/DDBJ whole genome shotgun (WGS) entry which is preliminary data.</text>
</comment>
<gene>
    <name evidence="2" type="ORF">JHL18_03710</name>
</gene>
<name>A0ABS1EK65_9CLOT</name>
<protein>
    <recommendedName>
        <fullName evidence="4">Rod shape-determining protein MreD</fullName>
    </recommendedName>
</protein>
<feature type="transmembrane region" description="Helical" evidence="1">
    <location>
        <begin position="56"/>
        <end position="73"/>
    </location>
</feature>
<dbReference type="RefSeq" id="WP_200266290.1">
    <property type="nucleotide sequence ID" value="NZ_JAENHN010000010.1"/>
</dbReference>
<sequence length="157" mass="18038">MLKLTLLEVILRGVPETLLFIWAIYVLTQTPIKYSRVILTSIIISLLTFVIRLLPINIGINTFLVIVVSIYLYNKINKIPIKQSISTTILIFIIEYICELINVIGLQLLKFDLNKLFQNPLNKILYATPSLVFFAIAILTIVKIKRTYFPPSPKENM</sequence>
<feature type="transmembrane region" description="Helical" evidence="1">
    <location>
        <begin position="34"/>
        <end position="50"/>
    </location>
</feature>
<reference evidence="3" key="1">
    <citation type="submission" date="2021-01" db="EMBL/GenBank/DDBJ databases">
        <title>Genome public.</title>
        <authorList>
            <person name="Liu C."/>
            <person name="Sun Q."/>
        </authorList>
    </citation>
    <scope>NUCLEOTIDE SEQUENCE [LARGE SCALE GENOMIC DNA]</scope>
    <source>
        <strain evidence="3">YIM B02505</strain>
    </source>
</reference>
<evidence type="ECO:0008006" key="4">
    <source>
        <dbReference type="Google" id="ProtNLM"/>
    </source>
</evidence>
<evidence type="ECO:0000313" key="3">
    <source>
        <dbReference type="Proteomes" id="UP000596739"/>
    </source>
</evidence>
<keyword evidence="1" id="KW-0812">Transmembrane</keyword>
<keyword evidence="1" id="KW-1133">Transmembrane helix</keyword>
<proteinExistence type="predicted"/>
<evidence type="ECO:0000256" key="1">
    <source>
        <dbReference type="SAM" id="Phobius"/>
    </source>
</evidence>
<evidence type="ECO:0000313" key="2">
    <source>
        <dbReference type="EMBL" id="MBK1809745.1"/>
    </source>
</evidence>